<dbReference type="CDD" id="cd01651">
    <property type="entry name" value="RT_G2_intron"/>
    <property type="match status" value="1"/>
</dbReference>
<evidence type="ECO:0000313" key="2">
    <source>
        <dbReference type="EMBL" id="AGB41753.1"/>
    </source>
</evidence>
<gene>
    <name evidence="2" type="ordered locus">Halha_1840</name>
</gene>
<dbReference type="PATRIC" id="fig|748449.3.peg.1771"/>
<dbReference type="GO" id="GO:0003964">
    <property type="term" value="F:RNA-directed DNA polymerase activity"/>
    <property type="evidence" value="ECO:0007669"/>
    <property type="project" value="UniProtKB-KW"/>
</dbReference>
<dbReference type="InterPro" id="IPR043502">
    <property type="entry name" value="DNA/RNA_pol_sf"/>
</dbReference>
<dbReference type="SUPFAM" id="SSF56672">
    <property type="entry name" value="DNA/RNA polymerases"/>
    <property type="match status" value="1"/>
</dbReference>
<feature type="domain" description="Reverse transcriptase" evidence="1">
    <location>
        <begin position="57"/>
        <end position="284"/>
    </location>
</feature>
<dbReference type="KEGG" id="hhl:Halha_1840"/>
<keyword evidence="2" id="KW-0695">RNA-directed DNA polymerase</keyword>
<accession>L0KCF5</accession>
<organism evidence="2 3">
    <name type="scientific">Halobacteroides halobius (strain ATCC 35273 / DSM 5150 / MD-1)</name>
    <dbReference type="NCBI Taxonomy" id="748449"/>
    <lineage>
        <taxon>Bacteria</taxon>
        <taxon>Bacillati</taxon>
        <taxon>Bacillota</taxon>
        <taxon>Clostridia</taxon>
        <taxon>Halanaerobiales</taxon>
        <taxon>Halobacteroidaceae</taxon>
        <taxon>Halobacteroides</taxon>
    </lineage>
</organism>
<dbReference type="PROSITE" id="PS50878">
    <property type="entry name" value="RT_POL"/>
    <property type="match status" value="1"/>
</dbReference>
<dbReference type="PANTHER" id="PTHR34047:SF8">
    <property type="entry name" value="PROTEIN YKFC"/>
    <property type="match status" value="1"/>
</dbReference>
<keyword evidence="3" id="KW-1185">Reference proteome</keyword>
<name>L0KCF5_HALHC</name>
<dbReference type="PANTHER" id="PTHR34047">
    <property type="entry name" value="NUCLEAR INTRON MATURASE 1, MITOCHONDRIAL-RELATED"/>
    <property type="match status" value="1"/>
</dbReference>
<dbReference type="InterPro" id="IPR000477">
    <property type="entry name" value="RT_dom"/>
</dbReference>
<keyword evidence="2" id="KW-0548">Nucleotidyltransferase</keyword>
<sequence length="388" mass="44962">MGEKKISSLYSIKDLVTKKRHLHCAAQKVLNNGGCGGIDGVEVEEFRENYTKNMSALYRQLTEDRYEPQPVLRTYISKGNGEQRPLGIPVIKDRIAQQAVKQILEIHFEEIFCDCSYGFRPNRSTEDAIKKVEEYKEQGYNWVLDADVKSYFDTIDHEILMELIAEEVSDGWVLDIIRSWLTIGVMTEQGREETTEGTPQGGVISPLLANIYLHHFDKKMRCRGYKIVRFADDFIIMAKSKAKAERALEVTRQIIENELNLRLHPRKTVITNFDDGFKFLEFRFYNGDYKMPKESSIKSFKDKVRKKTKRNRSIGVAVMIDELNLIIRGWGNSFLLGNVKGLYKRLDGWIRMRLRCFIEGKKAKGQNYRLPNKILRDLGLESLLTDVL</sequence>
<evidence type="ECO:0000259" key="1">
    <source>
        <dbReference type="PROSITE" id="PS50878"/>
    </source>
</evidence>
<reference evidence="3" key="1">
    <citation type="submission" date="2012-02" db="EMBL/GenBank/DDBJ databases">
        <title>The complete genome of Halobacteroides halobius DSM 5150.</title>
        <authorList>
            <person name="Lucas S."/>
            <person name="Copeland A."/>
            <person name="Lapidus A."/>
            <person name="Glavina del Rio T."/>
            <person name="Dalin E."/>
            <person name="Tice H."/>
            <person name="Bruce D."/>
            <person name="Goodwin L."/>
            <person name="Pitluck S."/>
            <person name="Peters L."/>
            <person name="Mikhailova N."/>
            <person name="Gu W."/>
            <person name="Kyrpides N."/>
            <person name="Mavromatis K."/>
            <person name="Ivanova N."/>
            <person name="Brettin T."/>
            <person name="Detter J.C."/>
            <person name="Han C."/>
            <person name="Larimer F."/>
            <person name="Land M."/>
            <person name="Hauser L."/>
            <person name="Markowitz V."/>
            <person name="Cheng J.-F."/>
            <person name="Hugenholtz P."/>
            <person name="Woyke T."/>
            <person name="Wu D."/>
            <person name="Tindall B."/>
            <person name="Pomrenke H."/>
            <person name="Brambilla E."/>
            <person name="Klenk H.-P."/>
            <person name="Eisen J.A."/>
        </authorList>
    </citation>
    <scope>NUCLEOTIDE SEQUENCE [LARGE SCALE GENOMIC DNA]</scope>
    <source>
        <strain evidence="3">ATCC 35273 / DSM 5150 / MD-1</strain>
    </source>
</reference>
<dbReference type="Pfam" id="PF08388">
    <property type="entry name" value="GIIM"/>
    <property type="match status" value="1"/>
</dbReference>
<dbReference type="Proteomes" id="UP000010880">
    <property type="component" value="Chromosome"/>
</dbReference>
<evidence type="ECO:0000313" key="3">
    <source>
        <dbReference type="Proteomes" id="UP000010880"/>
    </source>
</evidence>
<dbReference type="EMBL" id="CP003359">
    <property type="protein sequence ID" value="AGB41753.1"/>
    <property type="molecule type" value="Genomic_DNA"/>
</dbReference>
<dbReference type="Pfam" id="PF00078">
    <property type="entry name" value="RVT_1"/>
    <property type="match status" value="1"/>
</dbReference>
<dbReference type="NCBIfam" id="TIGR04416">
    <property type="entry name" value="group_II_RT_mat"/>
    <property type="match status" value="1"/>
</dbReference>
<protein>
    <submittedName>
        <fullName evidence="2">Retron-type reverse transcriptase</fullName>
    </submittedName>
</protein>
<dbReference type="InterPro" id="IPR051083">
    <property type="entry name" value="GrpII_Intron_Splice-Mob/Def"/>
</dbReference>
<dbReference type="HOGENOM" id="CLU_013584_2_0_9"/>
<dbReference type="eggNOG" id="COG3344">
    <property type="taxonomic scope" value="Bacteria"/>
</dbReference>
<proteinExistence type="predicted"/>
<dbReference type="AlphaFoldDB" id="L0KCF5"/>
<dbReference type="InterPro" id="IPR013597">
    <property type="entry name" value="Mat_intron_G2"/>
</dbReference>
<dbReference type="InterPro" id="IPR030931">
    <property type="entry name" value="Group_II_RT_mat"/>
</dbReference>
<keyword evidence="2" id="KW-0808">Transferase</keyword>